<dbReference type="InterPro" id="IPR004792">
    <property type="entry name" value="BaiN-like"/>
</dbReference>
<dbReference type="PRINTS" id="PR00368">
    <property type="entry name" value="FADPNR"/>
</dbReference>
<dbReference type="NCBIfam" id="TIGR00275">
    <property type="entry name" value="aminoacetone oxidase family FAD-binding enzyme"/>
    <property type="match status" value="1"/>
</dbReference>
<keyword evidence="7" id="KW-1185">Reference proteome</keyword>
<evidence type="ECO:0000259" key="4">
    <source>
        <dbReference type="Pfam" id="PF03486"/>
    </source>
</evidence>
<dbReference type="Gene3D" id="3.50.50.60">
    <property type="entry name" value="FAD/NAD(P)-binding domain"/>
    <property type="match status" value="1"/>
</dbReference>
<dbReference type="RefSeq" id="WP_077807994.1">
    <property type="nucleotide sequence ID" value="NZ_BJXS01000001.1"/>
</dbReference>
<keyword evidence="2" id="KW-0285">Flavoprotein</keyword>
<dbReference type="Gene3D" id="1.10.8.260">
    <property type="entry name" value="HI0933 insert domain-like"/>
    <property type="match status" value="1"/>
</dbReference>
<feature type="domain" description="RsdA/BaiN/AoA(So)-like Rossmann fold-like" evidence="4">
    <location>
        <begin position="4"/>
        <end position="386"/>
    </location>
</feature>
<protein>
    <recommendedName>
        <fullName evidence="8">NAD(FAD)-utilizing dehydrogenase</fullName>
    </recommendedName>
</protein>
<evidence type="ECO:0000256" key="2">
    <source>
        <dbReference type="ARBA" id="ARBA00022630"/>
    </source>
</evidence>
<dbReference type="KEGG" id="nch:A0U93_14570"/>
<dbReference type="SUPFAM" id="SSF160996">
    <property type="entry name" value="HI0933 insert domain-like"/>
    <property type="match status" value="1"/>
</dbReference>
<name>A0A1U9KT93_9PROT</name>
<dbReference type="EMBL" id="CP014691">
    <property type="protein sequence ID" value="AQS88937.1"/>
    <property type="molecule type" value="Genomic_DNA"/>
</dbReference>
<evidence type="ECO:0000256" key="3">
    <source>
        <dbReference type="ARBA" id="ARBA00022827"/>
    </source>
</evidence>
<comment type="cofactor">
    <cofactor evidence="1">
        <name>FAD</name>
        <dbReference type="ChEBI" id="CHEBI:57692"/>
    </cofactor>
</comment>
<evidence type="ECO:0000259" key="5">
    <source>
        <dbReference type="Pfam" id="PF22780"/>
    </source>
</evidence>
<dbReference type="OrthoDB" id="9773233at2"/>
<proteinExistence type="predicted"/>
<evidence type="ECO:0000313" key="7">
    <source>
        <dbReference type="Proteomes" id="UP000188604"/>
    </source>
</evidence>
<accession>A0A1U9KT93</accession>
<dbReference type="Pfam" id="PF22780">
    <property type="entry name" value="HI0933_like_1st"/>
    <property type="match status" value="1"/>
</dbReference>
<dbReference type="Gene3D" id="2.40.30.10">
    <property type="entry name" value="Translation factors"/>
    <property type="match status" value="1"/>
</dbReference>
<dbReference type="PRINTS" id="PR00411">
    <property type="entry name" value="PNDRDTASEI"/>
</dbReference>
<gene>
    <name evidence="6" type="ORF">A0U93_14570</name>
</gene>
<dbReference type="SUPFAM" id="SSF51905">
    <property type="entry name" value="FAD/NAD(P)-binding domain"/>
    <property type="match status" value="1"/>
</dbReference>
<evidence type="ECO:0000313" key="6">
    <source>
        <dbReference type="EMBL" id="AQS88937.1"/>
    </source>
</evidence>
<dbReference type="PANTHER" id="PTHR42887:SF2">
    <property type="entry name" value="OS12G0638800 PROTEIN"/>
    <property type="match status" value="1"/>
</dbReference>
<dbReference type="PANTHER" id="PTHR42887">
    <property type="entry name" value="OS12G0638800 PROTEIN"/>
    <property type="match status" value="1"/>
</dbReference>
<evidence type="ECO:0008006" key="8">
    <source>
        <dbReference type="Google" id="ProtNLM"/>
    </source>
</evidence>
<organism evidence="6 7">
    <name type="scientific">Neoasaia chiangmaiensis</name>
    <dbReference type="NCBI Taxonomy" id="320497"/>
    <lineage>
        <taxon>Bacteria</taxon>
        <taxon>Pseudomonadati</taxon>
        <taxon>Pseudomonadota</taxon>
        <taxon>Alphaproteobacteria</taxon>
        <taxon>Acetobacterales</taxon>
        <taxon>Acetobacteraceae</taxon>
        <taxon>Neoasaia</taxon>
    </lineage>
</organism>
<evidence type="ECO:0000256" key="1">
    <source>
        <dbReference type="ARBA" id="ARBA00001974"/>
    </source>
</evidence>
<dbReference type="Proteomes" id="UP000188604">
    <property type="component" value="Chromosome"/>
</dbReference>
<dbReference type="InterPro" id="IPR055178">
    <property type="entry name" value="RsdA/BaiN/AoA(So)-like_dom"/>
</dbReference>
<dbReference type="AlphaFoldDB" id="A0A1U9KT93"/>
<reference evidence="6 7" key="1">
    <citation type="submission" date="2016-03" db="EMBL/GenBank/DDBJ databases">
        <title>Acetic acid bacteria sequencing.</title>
        <authorList>
            <person name="Brandt J."/>
            <person name="Jakob F."/>
            <person name="Vogel R.F."/>
        </authorList>
    </citation>
    <scope>NUCLEOTIDE SEQUENCE [LARGE SCALE GENOMIC DNA]</scope>
    <source>
        <strain evidence="6 7">NBRC 101099</strain>
    </source>
</reference>
<sequence length="392" mass="42209">MIFDIAVLGGGAAGLMAAATAGARGARVIVLDHAAEIGRKILISGGGRCNFTHLDTRPENFLSENRHFARSALARYTPRNFLAMVERHRIAWHEKTPGQLFCDNSARQIVEMLLSECKAAGVEFHLNANIGDVSKGDTFRVALDHDEVRASRIILATGGLAIPKLGATDLSLRIAKRFGLDIVPPTPALVPLTLAAPNVDLAGVALPVSARIGKRSFSDAMVFTHRGLSGPAILQISSYRRDDAEPLELDLLPGTDAEATLLDIKRQRPRAEPSALLAALPQRLARALVDTAWGRDMRCDLVNLPDRQIKALATRVARWRPTLSGTEGYAKAEVMRGGIDTRHLSSQTMSARHVPGLFAIGEAVDVTGWLGGYNFQWAWSSGYVAGISAAMS</sequence>
<dbReference type="STRING" id="320497.A0U93_14570"/>
<keyword evidence="3" id="KW-0274">FAD</keyword>
<dbReference type="Pfam" id="PF03486">
    <property type="entry name" value="HI0933_like"/>
    <property type="match status" value="1"/>
</dbReference>
<dbReference type="InterPro" id="IPR023166">
    <property type="entry name" value="BaiN-like_dom_sf"/>
</dbReference>
<dbReference type="InterPro" id="IPR057661">
    <property type="entry name" value="RsdA/BaiN/AoA(So)_Rossmann"/>
</dbReference>
<feature type="domain" description="RsdA/BaiN/AoA(So)-like insert" evidence="5">
    <location>
        <begin position="187"/>
        <end position="334"/>
    </location>
</feature>
<dbReference type="InterPro" id="IPR036188">
    <property type="entry name" value="FAD/NAD-bd_sf"/>
</dbReference>